<gene>
    <name evidence="1" type="ORF">BDK88_1467</name>
</gene>
<dbReference type="RefSeq" id="WP_165396919.1">
    <property type="nucleotide sequence ID" value="NZ_SHMP01000004.1"/>
</dbReference>
<protein>
    <submittedName>
        <fullName evidence="1">Uncharacterized protein</fullName>
    </submittedName>
</protein>
<name>A0A482Y642_9EURY</name>
<evidence type="ECO:0000313" key="1">
    <source>
        <dbReference type="EMBL" id="RZV10314.1"/>
    </source>
</evidence>
<dbReference type="EMBL" id="SHMP01000004">
    <property type="protein sequence ID" value="RZV10314.1"/>
    <property type="molecule type" value="Genomic_DNA"/>
</dbReference>
<dbReference type="OrthoDB" id="177922at2157"/>
<evidence type="ECO:0000313" key="2">
    <source>
        <dbReference type="Proteomes" id="UP000291097"/>
    </source>
</evidence>
<dbReference type="AlphaFoldDB" id="A0A482Y642"/>
<organism evidence="1 2">
    <name type="scientific">Natrinema hispanicum</name>
    <dbReference type="NCBI Taxonomy" id="392421"/>
    <lineage>
        <taxon>Archaea</taxon>
        <taxon>Methanobacteriati</taxon>
        <taxon>Methanobacteriota</taxon>
        <taxon>Stenosarchaea group</taxon>
        <taxon>Halobacteria</taxon>
        <taxon>Halobacteriales</taxon>
        <taxon>Natrialbaceae</taxon>
        <taxon>Natrinema</taxon>
    </lineage>
</organism>
<comment type="caution">
    <text evidence="1">The sequence shown here is derived from an EMBL/GenBank/DDBJ whole genome shotgun (WGS) entry which is preliminary data.</text>
</comment>
<sequence length="50" mass="5733">MTTLVTVAILVHNVNELVKEWLRTEQHVGSLMDRRETCDIELRSVKTLPG</sequence>
<proteinExistence type="predicted"/>
<accession>A0A482Y642</accession>
<dbReference type="Proteomes" id="UP000291097">
    <property type="component" value="Unassembled WGS sequence"/>
</dbReference>
<reference evidence="1 2" key="1">
    <citation type="submission" date="2019-02" db="EMBL/GenBank/DDBJ databases">
        <title>Genomic Encyclopedia of Archaeal and Bacterial Type Strains, Phase II (KMG-II): from individual species to whole genera.</title>
        <authorList>
            <person name="Goeker M."/>
        </authorList>
    </citation>
    <scope>NUCLEOTIDE SEQUENCE [LARGE SCALE GENOMIC DNA]</scope>
    <source>
        <strain evidence="1 2">DSM 18328</strain>
    </source>
</reference>